<dbReference type="InterPro" id="IPR045708">
    <property type="entry name" value="DUF6064"/>
</dbReference>
<feature type="transmembrane region" description="Helical" evidence="1">
    <location>
        <begin position="76"/>
        <end position="97"/>
    </location>
</feature>
<feature type="transmembrane region" description="Helical" evidence="1">
    <location>
        <begin position="140"/>
        <end position="160"/>
    </location>
</feature>
<protein>
    <submittedName>
        <fullName evidence="2">Uncharacterized protein</fullName>
    </submittedName>
</protein>
<keyword evidence="1" id="KW-1133">Transmembrane helix</keyword>
<evidence type="ECO:0000256" key="1">
    <source>
        <dbReference type="SAM" id="Phobius"/>
    </source>
</evidence>
<accession>X1ULI4</accession>
<dbReference type="Pfam" id="PF19540">
    <property type="entry name" value="DUF6064"/>
    <property type="match status" value="1"/>
</dbReference>
<dbReference type="EMBL" id="BARW01022575">
    <property type="protein sequence ID" value="GAJ00751.1"/>
    <property type="molecule type" value="Genomic_DNA"/>
</dbReference>
<sequence length="197" mass="22236">MNFPFTVNQFMEVFEKYNLAIWPMQVIAHLLGIAAVLLAIKKIGFSDRIISAVLSFYWVWMGIVYHLMYFSAINRVAYGFGFLFIIQGILFLIVGVIKPDISFKFRPDIFSITGSIFILYAILIYPILGNLLGHGYPKSPCFGVTPCPTTIFTFGMLLWTDKRVPKYILIIPLLWSIIGFGAALPLGIREDIGLLIA</sequence>
<feature type="transmembrane region" description="Helical" evidence="1">
    <location>
        <begin position="52"/>
        <end position="70"/>
    </location>
</feature>
<keyword evidence="1" id="KW-0812">Transmembrane</keyword>
<dbReference type="AlphaFoldDB" id="X1ULI4"/>
<evidence type="ECO:0000313" key="2">
    <source>
        <dbReference type="EMBL" id="GAJ00751.1"/>
    </source>
</evidence>
<feature type="non-terminal residue" evidence="2">
    <location>
        <position position="197"/>
    </location>
</feature>
<feature type="transmembrane region" description="Helical" evidence="1">
    <location>
        <begin position="20"/>
        <end position="40"/>
    </location>
</feature>
<gene>
    <name evidence="2" type="ORF">S12H4_37633</name>
</gene>
<comment type="caution">
    <text evidence="2">The sequence shown here is derived from an EMBL/GenBank/DDBJ whole genome shotgun (WGS) entry which is preliminary data.</text>
</comment>
<organism evidence="2">
    <name type="scientific">marine sediment metagenome</name>
    <dbReference type="NCBI Taxonomy" id="412755"/>
    <lineage>
        <taxon>unclassified sequences</taxon>
        <taxon>metagenomes</taxon>
        <taxon>ecological metagenomes</taxon>
    </lineage>
</organism>
<keyword evidence="1" id="KW-0472">Membrane</keyword>
<proteinExistence type="predicted"/>
<feature type="transmembrane region" description="Helical" evidence="1">
    <location>
        <begin position="167"/>
        <end position="188"/>
    </location>
</feature>
<feature type="transmembrane region" description="Helical" evidence="1">
    <location>
        <begin position="109"/>
        <end position="128"/>
    </location>
</feature>
<name>X1ULI4_9ZZZZ</name>
<reference evidence="2" key="1">
    <citation type="journal article" date="2014" name="Front. Microbiol.">
        <title>High frequency of phylogenetically diverse reductive dehalogenase-homologous genes in deep subseafloor sedimentary metagenomes.</title>
        <authorList>
            <person name="Kawai M."/>
            <person name="Futagami T."/>
            <person name="Toyoda A."/>
            <person name="Takaki Y."/>
            <person name="Nishi S."/>
            <person name="Hori S."/>
            <person name="Arai W."/>
            <person name="Tsubouchi T."/>
            <person name="Morono Y."/>
            <person name="Uchiyama I."/>
            <person name="Ito T."/>
            <person name="Fujiyama A."/>
            <person name="Inagaki F."/>
            <person name="Takami H."/>
        </authorList>
    </citation>
    <scope>NUCLEOTIDE SEQUENCE</scope>
    <source>
        <strain evidence="2">Expedition CK06-06</strain>
    </source>
</reference>